<dbReference type="Proteomes" id="UP000814140">
    <property type="component" value="Unassembled WGS sequence"/>
</dbReference>
<proteinExistence type="predicted"/>
<organism evidence="1 2">
    <name type="scientific">Artomyces pyxidatus</name>
    <dbReference type="NCBI Taxonomy" id="48021"/>
    <lineage>
        <taxon>Eukaryota</taxon>
        <taxon>Fungi</taxon>
        <taxon>Dikarya</taxon>
        <taxon>Basidiomycota</taxon>
        <taxon>Agaricomycotina</taxon>
        <taxon>Agaricomycetes</taxon>
        <taxon>Russulales</taxon>
        <taxon>Auriscalpiaceae</taxon>
        <taxon>Artomyces</taxon>
    </lineage>
</organism>
<accession>A0ACB8TFT8</accession>
<protein>
    <submittedName>
        <fullName evidence="1">Uncharacterized protein</fullName>
    </submittedName>
</protein>
<keyword evidence="2" id="KW-1185">Reference proteome</keyword>
<name>A0ACB8TFT8_9AGAM</name>
<comment type="caution">
    <text evidence="1">The sequence shown here is derived from an EMBL/GenBank/DDBJ whole genome shotgun (WGS) entry which is preliminary data.</text>
</comment>
<evidence type="ECO:0000313" key="2">
    <source>
        <dbReference type="Proteomes" id="UP000814140"/>
    </source>
</evidence>
<sequence>MWSAGVGLAVRGVAVTARRARLRKRLRKSVKNPRRTDCKLPSWASRLRTELGLAAEAGPRLDLKLDLSRTRSRLGGPSRVLAARGRMVFQEHDDLARRANIMGRRESRTEGFARDIAPFDDLKFKRYAARWTQRASTAQAQTASARPLPYLARRVHIWGSKARSTMSKVVSRIAGFMGSDSESLWSLHSPWARVIQHSRTPSGASQQELTSSLEQRSPPATFNLSPQAFDPHATRRKSYGWCATTALGSSDSQEGSYICN</sequence>
<gene>
    <name evidence="1" type="ORF">BV25DRAFT_1835021</name>
</gene>
<reference evidence="1" key="2">
    <citation type="journal article" date="2022" name="New Phytol.">
        <title>Evolutionary transition to the ectomycorrhizal habit in the genomes of a hyperdiverse lineage of mushroom-forming fungi.</title>
        <authorList>
            <person name="Looney B."/>
            <person name="Miyauchi S."/>
            <person name="Morin E."/>
            <person name="Drula E."/>
            <person name="Courty P.E."/>
            <person name="Kohler A."/>
            <person name="Kuo A."/>
            <person name="LaButti K."/>
            <person name="Pangilinan J."/>
            <person name="Lipzen A."/>
            <person name="Riley R."/>
            <person name="Andreopoulos W."/>
            <person name="He G."/>
            <person name="Johnson J."/>
            <person name="Nolan M."/>
            <person name="Tritt A."/>
            <person name="Barry K.W."/>
            <person name="Grigoriev I.V."/>
            <person name="Nagy L.G."/>
            <person name="Hibbett D."/>
            <person name="Henrissat B."/>
            <person name="Matheny P.B."/>
            <person name="Labbe J."/>
            <person name="Martin F.M."/>
        </authorList>
    </citation>
    <scope>NUCLEOTIDE SEQUENCE</scope>
    <source>
        <strain evidence="1">HHB10654</strain>
    </source>
</reference>
<dbReference type="EMBL" id="MU277190">
    <property type="protein sequence ID" value="KAI0067308.1"/>
    <property type="molecule type" value="Genomic_DNA"/>
</dbReference>
<evidence type="ECO:0000313" key="1">
    <source>
        <dbReference type="EMBL" id="KAI0067308.1"/>
    </source>
</evidence>
<reference evidence="1" key="1">
    <citation type="submission" date="2021-03" db="EMBL/GenBank/DDBJ databases">
        <authorList>
            <consortium name="DOE Joint Genome Institute"/>
            <person name="Ahrendt S."/>
            <person name="Looney B.P."/>
            <person name="Miyauchi S."/>
            <person name="Morin E."/>
            <person name="Drula E."/>
            <person name="Courty P.E."/>
            <person name="Chicoki N."/>
            <person name="Fauchery L."/>
            <person name="Kohler A."/>
            <person name="Kuo A."/>
            <person name="Labutti K."/>
            <person name="Pangilinan J."/>
            <person name="Lipzen A."/>
            <person name="Riley R."/>
            <person name="Andreopoulos W."/>
            <person name="He G."/>
            <person name="Johnson J."/>
            <person name="Barry K.W."/>
            <person name="Grigoriev I.V."/>
            <person name="Nagy L."/>
            <person name="Hibbett D."/>
            <person name="Henrissat B."/>
            <person name="Matheny P.B."/>
            <person name="Labbe J."/>
            <person name="Martin F."/>
        </authorList>
    </citation>
    <scope>NUCLEOTIDE SEQUENCE</scope>
    <source>
        <strain evidence="1">HHB10654</strain>
    </source>
</reference>